<name>A0A369K961_9BACT</name>
<comment type="caution">
    <text evidence="1">The sequence shown here is derived from an EMBL/GenBank/DDBJ whole genome shotgun (WGS) entry which is preliminary data.</text>
</comment>
<sequence>MRRPKSLKMKKQHPKFSLVGMRSRRSVLLSSDLAQPHTQSFRLPLENEKKNNNIFA</sequence>
<gene>
    <name evidence="1" type="ORF">HAT2_00767</name>
</gene>
<reference evidence="1 2" key="1">
    <citation type="submission" date="2018-07" db="EMBL/GenBank/DDBJ databases">
        <title>Comparative genomics of the Candidatus Parilichlamydiaceae reveals evidence of convergent evolution and genome reduction in the phylum Chlamydiae.</title>
        <authorList>
            <person name="Taylor-Brown A."/>
            <person name="Polkinghorne A."/>
        </authorList>
    </citation>
    <scope>NUCLEOTIDE SEQUENCE [LARGE SCALE GENOMIC DNA]</scope>
    <source>
        <strain evidence="1 2">Hat2</strain>
    </source>
</reference>
<evidence type="ECO:0000313" key="1">
    <source>
        <dbReference type="EMBL" id="RDB31131.1"/>
    </source>
</evidence>
<keyword evidence="2" id="KW-1185">Reference proteome</keyword>
<dbReference type="Proteomes" id="UP000253816">
    <property type="component" value="Unassembled WGS sequence"/>
</dbReference>
<organism evidence="1 2">
    <name type="scientific">Candidatus Similichlamydia laticola</name>
    <dbReference type="NCBI Taxonomy" id="2170265"/>
    <lineage>
        <taxon>Bacteria</taxon>
        <taxon>Pseudomonadati</taxon>
        <taxon>Chlamydiota</taxon>
        <taxon>Chlamydiia</taxon>
        <taxon>Parachlamydiales</taxon>
        <taxon>Candidatus Parilichlamydiaceae</taxon>
        <taxon>Candidatus Similichlamydia</taxon>
    </lineage>
</organism>
<evidence type="ECO:0000313" key="2">
    <source>
        <dbReference type="Proteomes" id="UP000253816"/>
    </source>
</evidence>
<dbReference type="AlphaFoldDB" id="A0A369K961"/>
<accession>A0A369K961</accession>
<dbReference type="EMBL" id="QQBG01000028">
    <property type="protein sequence ID" value="RDB31131.1"/>
    <property type="molecule type" value="Genomic_DNA"/>
</dbReference>
<proteinExistence type="predicted"/>
<protein>
    <submittedName>
        <fullName evidence="1">Uncharacterized protein</fullName>
    </submittedName>
</protein>